<sequence length="205" mass="23757">MAYLRRVHTITTLDDPVVCGSKFFFPQNFDLNNNSITKTKSNVGLGEEPIYSESFVWDWPFSDDRLARGFLSEEKFSVCLPFNNGGTGESRGTLKKLDKISGVDFMWTLGLCNNGFMGTCFWRIEIQILRDLNMLVLNASRDVARPDETSKRLKRVRKVYRLPQQYDISTLTTETYDWAIVIEAWRRVDRRTGKRLAMKRSNTFA</sequence>
<evidence type="ECO:0000313" key="2">
    <source>
        <dbReference type="WBParaSite" id="PgR044_g058_t02"/>
    </source>
</evidence>
<dbReference type="WBParaSite" id="PgR044_g058_t02">
    <property type="protein sequence ID" value="PgR044_g058_t02"/>
    <property type="gene ID" value="PgR044_g058"/>
</dbReference>
<dbReference type="AlphaFoldDB" id="A0A915BLP6"/>
<accession>A0A915BLP6</accession>
<protein>
    <submittedName>
        <fullName evidence="2">C2 domain-containing protein</fullName>
    </submittedName>
</protein>
<evidence type="ECO:0000313" key="1">
    <source>
        <dbReference type="Proteomes" id="UP000887569"/>
    </source>
</evidence>
<dbReference type="Proteomes" id="UP000887569">
    <property type="component" value="Unplaced"/>
</dbReference>
<reference evidence="2" key="1">
    <citation type="submission" date="2022-11" db="UniProtKB">
        <authorList>
            <consortium name="WormBaseParasite"/>
        </authorList>
    </citation>
    <scope>IDENTIFICATION</scope>
</reference>
<name>A0A915BLP6_PARUN</name>
<keyword evidence="1" id="KW-1185">Reference proteome</keyword>
<proteinExistence type="predicted"/>
<organism evidence="1 2">
    <name type="scientific">Parascaris univalens</name>
    <name type="common">Nematode worm</name>
    <dbReference type="NCBI Taxonomy" id="6257"/>
    <lineage>
        <taxon>Eukaryota</taxon>
        <taxon>Metazoa</taxon>
        <taxon>Ecdysozoa</taxon>
        <taxon>Nematoda</taxon>
        <taxon>Chromadorea</taxon>
        <taxon>Rhabditida</taxon>
        <taxon>Spirurina</taxon>
        <taxon>Ascaridomorpha</taxon>
        <taxon>Ascaridoidea</taxon>
        <taxon>Ascarididae</taxon>
        <taxon>Parascaris</taxon>
    </lineage>
</organism>